<evidence type="ECO:0000259" key="8">
    <source>
        <dbReference type="Pfam" id="PF13567"/>
    </source>
</evidence>
<dbReference type="Pfam" id="PF13567">
    <property type="entry name" value="DUF4131"/>
    <property type="match status" value="1"/>
</dbReference>
<dbReference type="NCBIfam" id="TIGR00360">
    <property type="entry name" value="ComEC_N-term"/>
    <property type="match status" value="1"/>
</dbReference>
<feature type="transmembrane region" description="Helical" evidence="6">
    <location>
        <begin position="260"/>
        <end position="293"/>
    </location>
</feature>
<dbReference type="AlphaFoldDB" id="A0A0F9NS53"/>
<feature type="transmembrane region" description="Helical" evidence="6">
    <location>
        <begin position="28"/>
        <end position="46"/>
    </location>
</feature>
<dbReference type="PANTHER" id="PTHR30619:SF1">
    <property type="entry name" value="RECOMBINATION PROTEIN 2"/>
    <property type="match status" value="1"/>
</dbReference>
<evidence type="ECO:0000256" key="1">
    <source>
        <dbReference type="ARBA" id="ARBA00004651"/>
    </source>
</evidence>
<dbReference type="GO" id="GO:0005886">
    <property type="term" value="C:plasma membrane"/>
    <property type="evidence" value="ECO:0007669"/>
    <property type="project" value="UniProtKB-SubCell"/>
</dbReference>
<feature type="transmembrane region" description="Helical" evidence="6">
    <location>
        <begin position="52"/>
        <end position="69"/>
    </location>
</feature>
<feature type="transmembrane region" description="Helical" evidence="6">
    <location>
        <begin position="389"/>
        <end position="415"/>
    </location>
</feature>
<keyword evidence="2" id="KW-1003">Cell membrane</keyword>
<dbReference type="InterPro" id="IPR004477">
    <property type="entry name" value="ComEC_N"/>
</dbReference>
<feature type="domain" description="DUF4131" evidence="8">
    <location>
        <begin position="30"/>
        <end position="163"/>
    </location>
</feature>
<proteinExistence type="predicted"/>
<gene>
    <name evidence="9" type="ORF">LCGC14_0932430</name>
</gene>
<evidence type="ECO:0000256" key="2">
    <source>
        <dbReference type="ARBA" id="ARBA00022475"/>
    </source>
</evidence>
<feature type="domain" description="ComEC/Rec2-related protein" evidence="7">
    <location>
        <begin position="208"/>
        <end position="471"/>
    </location>
</feature>
<dbReference type="EMBL" id="LAZR01003213">
    <property type="protein sequence ID" value="KKN20744.1"/>
    <property type="molecule type" value="Genomic_DNA"/>
</dbReference>
<evidence type="ECO:0000256" key="4">
    <source>
        <dbReference type="ARBA" id="ARBA00022989"/>
    </source>
</evidence>
<comment type="subcellular location">
    <subcellularLocation>
        <location evidence="1">Cell membrane</location>
        <topology evidence="1">Multi-pass membrane protein</topology>
    </subcellularLocation>
</comment>
<protein>
    <submittedName>
        <fullName evidence="9">Uncharacterized protein</fullName>
    </submittedName>
</protein>
<evidence type="ECO:0000256" key="5">
    <source>
        <dbReference type="ARBA" id="ARBA00023136"/>
    </source>
</evidence>
<evidence type="ECO:0000256" key="6">
    <source>
        <dbReference type="SAM" id="Phobius"/>
    </source>
</evidence>
<reference evidence="9" key="1">
    <citation type="journal article" date="2015" name="Nature">
        <title>Complex archaea that bridge the gap between prokaryotes and eukaryotes.</title>
        <authorList>
            <person name="Spang A."/>
            <person name="Saw J.H."/>
            <person name="Jorgensen S.L."/>
            <person name="Zaremba-Niedzwiedzka K."/>
            <person name="Martijn J."/>
            <person name="Lind A.E."/>
            <person name="van Eijk R."/>
            <person name="Schleper C."/>
            <person name="Guy L."/>
            <person name="Ettema T.J."/>
        </authorList>
    </citation>
    <scope>NUCLEOTIDE SEQUENCE</scope>
</reference>
<name>A0A0F9NS53_9ZZZZ</name>
<keyword evidence="4 6" id="KW-1133">Transmembrane helix</keyword>
<dbReference type="Pfam" id="PF03772">
    <property type="entry name" value="Competence"/>
    <property type="match status" value="1"/>
</dbReference>
<comment type="caution">
    <text evidence="9">The sequence shown here is derived from an EMBL/GenBank/DDBJ whole genome shotgun (WGS) entry which is preliminary data.</text>
</comment>
<evidence type="ECO:0000313" key="9">
    <source>
        <dbReference type="EMBL" id="KKN20744.1"/>
    </source>
</evidence>
<organism evidence="9">
    <name type="scientific">marine sediment metagenome</name>
    <dbReference type="NCBI Taxonomy" id="412755"/>
    <lineage>
        <taxon>unclassified sequences</taxon>
        <taxon>metagenomes</taxon>
        <taxon>ecological metagenomes</taxon>
    </lineage>
</organism>
<sequence length="476" mass="52883">MQPYQIFFFASLSFLVGVLFKSIGLGAGIVYGTLLLAAVFLLTYFINHRRQFLWFCALTVLVPVGAVYFEAYDVAVRTQHIVFDTPEKFLATVVSNPVIRDAVQEFAVQLRPPYEGGVLIKSARYPQVAYGDVLEITGTITRPAYERYAGYLASKKISGIARFPRIEVTEDNVGLPLKTQLYEIRNRAQYTFERILAPREAAFLNGITFGGYGGFSKDFREAMSRSGTTHLVALSGYNISIIIWAAMGVFLTIFSRRASWILTVLLIIGFVVMTGAEASVVRAAIMGSLVIVARGIGRTYDMRNAVILAALLMVLVNPHVLVFDVGFQLSFLALLGIVYLKPALQKVMHAREEEGFLSWRDNLYTTTSAQLAVAPLLITQFGQFSLTALLANVAILELIPVTMAVGFVMAAVALVSITLATVIGWFVYVLVHIEVLLIQFFSMLYVPLRPSLSLGSVIMYYIFIVGILWWVNRKRI</sequence>
<dbReference type="PANTHER" id="PTHR30619">
    <property type="entry name" value="DNA INTERNALIZATION/COMPETENCE PROTEIN COMEC/REC2"/>
    <property type="match status" value="1"/>
</dbReference>
<evidence type="ECO:0000256" key="3">
    <source>
        <dbReference type="ARBA" id="ARBA00022692"/>
    </source>
</evidence>
<dbReference type="InterPro" id="IPR025405">
    <property type="entry name" value="DUF4131"/>
</dbReference>
<keyword evidence="3 6" id="KW-0812">Transmembrane</keyword>
<accession>A0A0F9NS53</accession>
<keyword evidence="5 6" id="KW-0472">Membrane</keyword>
<dbReference type="InterPro" id="IPR052159">
    <property type="entry name" value="Competence_DNA_uptake"/>
</dbReference>
<feature type="transmembrane region" description="Helical" evidence="6">
    <location>
        <begin position="231"/>
        <end position="254"/>
    </location>
</feature>
<evidence type="ECO:0000259" key="7">
    <source>
        <dbReference type="Pfam" id="PF03772"/>
    </source>
</evidence>
<feature type="transmembrane region" description="Helical" evidence="6">
    <location>
        <begin position="452"/>
        <end position="471"/>
    </location>
</feature>
<feature type="transmembrane region" description="Helical" evidence="6">
    <location>
        <begin position="422"/>
        <end position="446"/>
    </location>
</feature>
<feature type="transmembrane region" description="Helical" evidence="6">
    <location>
        <begin position="305"/>
        <end position="321"/>
    </location>
</feature>